<sequence>MSSSTRSLHTLSVQNPDLQHHPLFWTSYHTSIVNCVFQQVEEDTKVRPYYPCSDTADDVKKLATDLRPGKKFMWVKNMFRRPGSPITQLCQSLYFSYHKRVVQYTCTDVRVFRIKKEQVVDHGDPIIGYYRYNVSKERQKLLPASRAPRGFTNGPVKRLYDIRYRRVIPPDWRQDPYLICLILSLAQLHRRKGTVSLAGDIQTRLLVTHMSDSTYAYIYKADIPRQLLECLDDPKRTLEDFAFPTVAWVKIPFEPYTTFADRVQCHLTDLKPISTILSGRKRKHD</sequence>
<organism evidence="1 2">
    <name type="scientific">Fusarium equiseti</name>
    <name type="common">Fusarium scirpi</name>
    <dbReference type="NCBI Taxonomy" id="61235"/>
    <lineage>
        <taxon>Eukaryota</taxon>
        <taxon>Fungi</taxon>
        <taxon>Dikarya</taxon>
        <taxon>Ascomycota</taxon>
        <taxon>Pezizomycotina</taxon>
        <taxon>Sordariomycetes</taxon>
        <taxon>Hypocreomycetidae</taxon>
        <taxon>Hypocreales</taxon>
        <taxon>Nectriaceae</taxon>
        <taxon>Fusarium</taxon>
        <taxon>Fusarium incarnatum-equiseti species complex</taxon>
    </lineage>
</organism>
<proteinExistence type="predicted"/>
<evidence type="ECO:0000313" key="1">
    <source>
        <dbReference type="EMBL" id="KAJ4139772.1"/>
    </source>
</evidence>
<keyword evidence="2" id="KW-1185">Reference proteome</keyword>
<name>A0ABQ8RPB0_FUSEQ</name>
<accession>A0ABQ8RPB0</accession>
<evidence type="ECO:0000313" key="2">
    <source>
        <dbReference type="Proteomes" id="UP001152024"/>
    </source>
</evidence>
<dbReference type="Proteomes" id="UP001152024">
    <property type="component" value="Unassembled WGS sequence"/>
</dbReference>
<dbReference type="EMBL" id="JAOQBH010000002">
    <property type="protein sequence ID" value="KAJ4139772.1"/>
    <property type="molecule type" value="Genomic_DNA"/>
</dbReference>
<reference evidence="1" key="1">
    <citation type="submission" date="2022-09" db="EMBL/GenBank/DDBJ databases">
        <title>Fusarium specimens isolated from Avocado Roots.</title>
        <authorList>
            <person name="Stajich J."/>
            <person name="Roper C."/>
            <person name="Heimlech-Rivalta G."/>
        </authorList>
    </citation>
    <scope>NUCLEOTIDE SEQUENCE</scope>
    <source>
        <strain evidence="1">CF00095</strain>
    </source>
</reference>
<protein>
    <submittedName>
        <fullName evidence="1">Uncharacterized protein</fullName>
    </submittedName>
</protein>
<comment type="caution">
    <text evidence="1">The sequence shown here is derived from an EMBL/GenBank/DDBJ whole genome shotgun (WGS) entry which is preliminary data.</text>
</comment>
<gene>
    <name evidence="1" type="ORF">NW768_001116</name>
</gene>